<evidence type="ECO:0000313" key="1">
    <source>
        <dbReference type="EMBL" id="KAF8427629.1"/>
    </source>
</evidence>
<dbReference type="EMBL" id="WHUW01000078">
    <property type="protein sequence ID" value="KAF8427629.1"/>
    <property type="molecule type" value="Genomic_DNA"/>
</dbReference>
<dbReference type="Proteomes" id="UP001194468">
    <property type="component" value="Unassembled WGS sequence"/>
</dbReference>
<dbReference type="AlphaFoldDB" id="A0AAD4BGL7"/>
<comment type="caution">
    <text evidence="1">The sequence shown here is derived from an EMBL/GenBank/DDBJ whole genome shotgun (WGS) entry which is preliminary data.</text>
</comment>
<keyword evidence="3" id="KW-1185">Reference proteome</keyword>
<organism evidence="1 3">
    <name type="scientific">Boletus edulis BED1</name>
    <dbReference type="NCBI Taxonomy" id="1328754"/>
    <lineage>
        <taxon>Eukaryota</taxon>
        <taxon>Fungi</taxon>
        <taxon>Dikarya</taxon>
        <taxon>Basidiomycota</taxon>
        <taxon>Agaricomycotina</taxon>
        <taxon>Agaricomycetes</taxon>
        <taxon>Agaricomycetidae</taxon>
        <taxon>Boletales</taxon>
        <taxon>Boletineae</taxon>
        <taxon>Boletaceae</taxon>
        <taxon>Boletoideae</taxon>
        <taxon>Boletus</taxon>
    </lineage>
</organism>
<proteinExistence type="predicted"/>
<evidence type="ECO:0000313" key="2">
    <source>
        <dbReference type="EMBL" id="KAF8431274.1"/>
    </source>
</evidence>
<dbReference type="EMBL" id="WHUW01000051">
    <property type="protein sequence ID" value="KAF8431274.1"/>
    <property type="molecule type" value="Genomic_DNA"/>
</dbReference>
<reference evidence="1" key="1">
    <citation type="submission" date="2019-10" db="EMBL/GenBank/DDBJ databases">
        <authorList>
            <consortium name="DOE Joint Genome Institute"/>
            <person name="Kuo A."/>
            <person name="Miyauchi S."/>
            <person name="Kiss E."/>
            <person name="Drula E."/>
            <person name="Kohler A."/>
            <person name="Sanchez-Garcia M."/>
            <person name="Andreopoulos B."/>
            <person name="Barry K.W."/>
            <person name="Bonito G."/>
            <person name="Buee M."/>
            <person name="Carver A."/>
            <person name="Chen C."/>
            <person name="Cichocki N."/>
            <person name="Clum A."/>
            <person name="Culley D."/>
            <person name="Crous P.W."/>
            <person name="Fauchery L."/>
            <person name="Girlanda M."/>
            <person name="Hayes R."/>
            <person name="Keri Z."/>
            <person name="LaButti K."/>
            <person name="Lipzen A."/>
            <person name="Lombard V."/>
            <person name="Magnuson J."/>
            <person name="Maillard F."/>
            <person name="Morin E."/>
            <person name="Murat C."/>
            <person name="Nolan M."/>
            <person name="Ohm R."/>
            <person name="Pangilinan J."/>
            <person name="Pereira M."/>
            <person name="Perotto S."/>
            <person name="Peter M."/>
            <person name="Riley R."/>
            <person name="Sitrit Y."/>
            <person name="Stielow B."/>
            <person name="Szollosi G."/>
            <person name="Zifcakova L."/>
            <person name="Stursova M."/>
            <person name="Spatafora J.W."/>
            <person name="Tedersoo L."/>
            <person name="Vaario L.-M."/>
            <person name="Yamada A."/>
            <person name="Yan M."/>
            <person name="Wang P."/>
            <person name="Xu J."/>
            <person name="Bruns T."/>
            <person name="Baldrian P."/>
            <person name="Vilgalys R."/>
            <person name="Henrissat B."/>
            <person name="Grigoriev I.V."/>
            <person name="Hibbett D."/>
            <person name="Nagy L.G."/>
            <person name="Martin F.M."/>
        </authorList>
    </citation>
    <scope>NUCLEOTIDE SEQUENCE</scope>
    <source>
        <strain evidence="1">BED1</strain>
    </source>
</reference>
<evidence type="ECO:0000313" key="3">
    <source>
        <dbReference type="Proteomes" id="UP001194468"/>
    </source>
</evidence>
<name>A0AAD4BGL7_BOLED</name>
<sequence>MVSRIAVAWPFESAFTLYDGHFTIQRIIRCGLKNPEFAYLLVCHTTVGNQSIIPGARRRR</sequence>
<protein>
    <submittedName>
        <fullName evidence="1">Uncharacterized protein</fullName>
    </submittedName>
</protein>
<gene>
    <name evidence="2" type="ORF">L210DRAFT_3560595</name>
    <name evidence="1" type="ORF">L210DRAFT_3565075</name>
</gene>
<reference evidence="1" key="2">
    <citation type="journal article" date="2020" name="Nat. Commun.">
        <title>Large-scale genome sequencing of mycorrhizal fungi provides insights into the early evolution of symbiotic traits.</title>
        <authorList>
            <person name="Miyauchi S."/>
            <person name="Kiss E."/>
            <person name="Kuo A."/>
            <person name="Drula E."/>
            <person name="Kohler A."/>
            <person name="Sanchez-Garcia M."/>
            <person name="Morin E."/>
            <person name="Andreopoulos B."/>
            <person name="Barry K.W."/>
            <person name="Bonito G."/>
            <person name="Buee M."/>
            <person name="Carver A."/>
            <person name="Chen C."/>
            <person name="Cichocki N."/>
            <person name="Clum A."/>
            <person name="Culley D."/>
            <person name="Crous P.W."/>
            <person name="Fauchery L."/>
            <person name="Girlanda M."/>
            <person name="Hayes R.D."/>
            <person name="Keri Z."/>
            <person name="LaButti K."/>
            <person name="Lipzen A."/>
            <person name="Lombard V."/>
            <person name="Magnuson J."/>
            <person name="Maillard F."/>
            <person name="Murat C."/>
            <person name="Nolan M."/>
            <person name="Ohm R.A."/>
            <person name="Pangilinan J."/>
            <person name="Pereira M.F."/>
            <person name="Perotto S."/>
            <person name="Peter M."/>
            <person name="Pfister S."/>
            <person name="Riley R."/>
            <person name="Sitrit Y."/>
            <person name="Stielow J.B."/>
            <person name="Szollosi G."/>
            <person name="Zifcakova L."/>
            <person name="Stursova M."/>
            <person name="Spatafora J.W."/>
            <person name="Tedersoo L."/>
            <person name="Vaario L.M."/>
            <person name="Yamada A."/>
            <person name="Yan M."/>
            <person name="Wang P."/>
            <person name="Xu J."/>
            <person name="Bruns T."/>
            <person name="Baldrian P."/>
            <person name="Vilgalys R."/>
            <person name="Dunand C."/>
            <person name="Henrissat B."/>
            <person name="Grigoriev I.V."/>
            <person name="Hibbett D."/>
            <person name="Nagy L.G."/>
            <person name="Martin F.M."/>
        </authorList>
    </citation>
    <scope>NUCLEOTIDE SEQUENCE</scope>
    <source>
        <strain evidence="1">BED1</strain>
    </source>
</reference>
<accession>A0AAD4BGL7</accession>